<reference evidence="7 8" key="2">
    <citation type="journal article" date="2009" name="PLoS ONE">
        <title>The photosynthetic apparatus and its regulation in the aerobic gammaproteobacterium Congregibacter litoralis gen. nov., sp. nov.</title>
        <authorList>
            <person name="Spring S."/>
            <person name="Lunsdorf H."/>
            <person name="Fuchs B.M."/>
            <person name="Tindall B.J."/>
        </authorList>
    </citation>
    <scope>NUCLEOTIDE SEQUENCE [LARGE SCALE GENOMIC DNA]</scope>
    <source>
        <strain evidence="7">KT71</strain>
    </source>
</reference>
<evidence type="ECO:0000256" key="5">
    <source>
        <dbReference type="ARBA" id="ARBA00023014"/>
    </source>
</evidence>
<dbReference type="InterPro" id="IPR050123">
    <property type="entry name" value="Prok_molybdopt-oxidoreductase"/>
</dbReference>
<dbReference type="Pfam" id="PF00384">
    <property type="entry name" value="Molybdopterin"/>
    <property type="match status" value="1"/>
</dbReference>
<dbReference type="InterPro" id="IPR006656">
    <property type="entry name" value="Mopterin_OxRdtase"/>
</dbReference>
<dbReference type="InterPro" id="IPR006963">
    <property type="entry name" value="Mopterin_OxRdtase_4Fe-4S_dom"/>
</dbReference>
<dbReference type="Gene3D" id="2.40.40.20">
    <property type="match status" value="1"/>
</dbReference>
<keyword evidence="5" id="KW-0411">Iron-sulfur</keyword>
<dbReference type="GO" id="GO:0046872">
    <property type="term" value="F:metal ion binding"/>
    <property type="evidence" value="ECO:0007669"/>
    <property type="project" value="UniProtKB-KW"/>
</dbReference>
<feature type="domain" description="4Fe-4S Mo/W bis-MGD-type" evidence="6">
    <location>
        <begin position="1"/>
        <end position="58"/>
    </location>
</feature>
<dbReference type="OrthoDB" id="9815647at2"/>
<dbReference type="STRING" id="314285.KT71_01655"/>
<dbReference type="GO" id="GO:0016020">
    <property type="term" value="C:membrane"/>
    <property type="evidence" value="ECO:0007669"/>
    <property type="project" value="TreeGrafter"/>
</dbReference>
<dbReference type="SUPFAM" id="SSF53706">
    <property type="entry name" value="Formate dehydrogenase/DMSO reductase, domains 1-3"/>
    <property type="match status" value="1"/>
</dbReference>
<evidence type="ECO:0000256" key="2">
    <source>
        <dbReference type="ARBA" id="ARBA00022723"/>
    </source>
</evidence>
<evidence type="ECO:0000313" key="7">
    <source>
        <dbReference type="EMBL" id="EAQ98642.1"/>
    </source>
</evidence>
<dbReference type="PROSITE" id="PS51669">
    <property type="entry name" value="4FE4S_MOW_BIS_MGD"/>
    <property type="match status" value="1"/>
</dbReference>
<accession>A4A6J5</accession>
<dbReference type="Gene3D" id="2.20.25.90">
    <property type="entry name" value="ADC-like domains"/>
    <property type="match status" value="1"/>
</dbReference>
<evidence type="ECO:0000256" key="1">
    <source>
        <dbReference type="ARBA" id="ARBA00022485"/>
    </source>
</evidence>
<keyword evidence="8" id="KW-1185">Reference proteome</keyword>
<dbReference type="Gene3D" id="3.40.228.10">
    <property type="entry name" value="Dimethylsulfoxide Reductase, domain 2"/>
    <property type="match status" value="1"/>
</dbReference>
<dbReference type="GO" id="GO:0016491">
    <property type="term" value="F:oxidoreductase activity"/>
    <property type="evidence" value="ECO:0007669"/>
    <property type="project" value="UniProtKB-KW"/>
</dbReference>
<dbReference type="eggNOG" id="COG0243">
    <property type="taxonomic scope" value="Bacteria"/>
</dbReference>
<dbReference type="HOGENOM" id="CLU_000422_13_3_6"/>
<dbReference type="GO" id="GO:0043546">
    <property type="term" value="F:molybdopterin cofactor binding"/>
    <property type="evidence" value="ECO:0007669"/>
    <property type="project" value="InterPro"/>
</dbReference>
<dbReference type="PANTHER" id="PTHR43105:SF9">
    <property type="entry name" value="NADPH-FE(3+) OXIDOREDUCTASE SUBUNIT ALPHA"/>
    <property type="match status" value="1"/>
</dbReference>
<protein>
    <submittedName>
        <fullName evidence="7">Anaerobic dehydrogenase, typically selenocysteine-containing</fullName>
    </submittedName>
</protein>
<name>A4A6J5_9GAMM</name>
<comment type="caution">
    <text evidence="7">The sequence shown here is derived from an EMBL/GenBank/DDBJ whole genome shotgun (WGS) entry which is preliminary data.</text>
</comment>
<gene>
    <name evidence="7" type="ORF">KT71_01655</name>
</gene>
<dbReference type="Pfam" id="PF04879">
    <property type="entry name" value="Molybdop_Fe4S4"/>
    <property type="match status" value="1"/>
</dbReference>
<keyword evidence="2" id="KW-0479">Metal-binding</keyword>
<dbReference type="GO" id="GO:1990204">
    <property type="term" value="C:oxidoreductase complex"/>
    <property type="evidence" value="ECO:0007669"/>
    <property type="project" value="UniProtKB-ARBA"/>
</dbReference>
<keyword evidence="4" id="KW-0408">Iron</keyword>
<dbReference type="InterPro" id="IPR006657">
    <property type="entry name" value="MoPterin_dinucl-bd_dom"/>
</dbReference>
<dbReference type="SMART" id="SM00926">
    <property type="entry name" value="Molybdop_Fe4S4"/>
    <property type="match status" value="1"/>
</dbReference>
<dbReference type="Proteomes" id="UP000019205">
    <property type="component" value="Chromosome"/>
</dbReference>
<dbReference type="SUPFAM" id="SSF50692">
    <property type="entry name" value="ADC-like"/>
    <property type="match status" value="1"/>
</dbReference>
<dbReference type="AlphaFoldDB" id="A4A6J5"/>
<dbReference type="GO" id="GO:0051539">
    <property type="term" value="F:4 iron, 4 sulfur cluster binding"/>
    <property type="evidence" value="ECO:0007669"/>
    <property type="project" value="UniProtKB-KW"/>
</dbReference>
<keyword evidence="1" id="KW-0004">4Fe-4S</keyword>
<reference evidence="7 8" key="1">
    <citation type="journal article" date="2007" name="Proc. Natl. Acad. Sci. U.S.A.">
        <title>Characterization of a marine gammaproteobacterium capable of aerobic anoxygenic photosynthesis.</title>
        <authorList>
            <person name="Fuchs B.M."/>
            <person name="Spring S."/>
            <person name="Teeling H."/>
            <person name="Quast C."/>
            <person name="Wulf J."/>
            <person name="Schattenhofer M."/>
            <person name="Yan S."/>
            <person name="Ferriera S."/>
            <person name="Johnson J."/>
            <person name="Glockner F.O."/>
            <person name="Amann R."/>
        </authorList>
    </citation>
    <scope>NUCLEOTIDE SEQUENCE [LARGE SCALE GENOMIC DNA]</scope>
    <source>
        <strain evidence="7">KT71</strain>
    </source>
</reference>
<evidence type="ECO:0000313" key="8">
    <source>
        <dbReference type="Proteomes" id="UP000019205"/>
    </source>
</evidence>
<proteinExistence type="predicted"/>
<dbReference type="RefSeq" id="WP_008292725.1">
    <property type="nucleotide sequence ID" value="NZ_CM002299.1"/>
</dbReference>
<dbReference type="Gene3D" id="3.40.50.740">
    <property type="match status" value="1"/>
</dbReference>
<evidence type="ECO:0000256" key="4">
    <source>
        <dbReference type="ARBA" id="ARBA00023004"/>
    </source>
</evidence>
<evidence type="ECO:0000256" key="3">
    <source>
        <dbReference type="ARBA" id="ARBA00023002"/>
    </source>
</evidence>
<dbReference type="Pfam" id="PF01568">
    <property type="entry name" value="Molydop_binding"/>
    <property type="match status" value="1"/>
</dbReference>
<dbReference type="PANTHER" id="PTHR43105">
    <property type="entry name" value="RESPIRATORY NITRATE REDUCTASE"/>
    <property type="match status" value="1"/>
</dbReference>
<dbReference type="GO" id="GO:0045333">
    <property type="term" value="P:cellular respiration"/>
    <property type="evidence" value="ECO:0007669"/>
    <property type="project" value="UniProtKB-ARBA"/>
</dbReference>
<dbReference type="EMBL" id="AAOA02000002">
    <property type="protein sequence ID" value="EAQ98642.1"/>
    <property type="molecule type" value="Genomic_DNA"/>
</dbReference>
<organism evidence="7 8">
    <name type="scientific">Congregibacter litoralis KT71</name>
    <dbReference type="NCBI Taxonomy" id="314285"/>
    <lineage>
        <taxon>Bacteria</taxon>
        <taxon>Pseudomonadati</taxon>
        <taxon>Pseudomonadota</taxon>
        <taxon>Gammaproteobacteria</taxon>
        <taxon>Cellvibrionales</taxon>
        <taxon>Halieaceae</taxon>
        <taxon>Congregibacter</taxon>
    </lineage>
</organism>
<sequence length="705" mass="77861">MTQTHYRACHLCEAICGLKIETRGEEILSIKGDPDDPLSRGHICPKAVALKDIHEDPDRLRYPVRRINNDDGSHSWQEISWEEALDATAEALVKSYKEHGVDSIGVYLGNPSVHNYGMLTHQNYLFRWLRSRNRFSATSVDQLPHHLTSLWLFGHKSLFPIPDIDRSDFFLMLGANPLASNGSIWTVPDVKQRIKDLKARGGKLLVVDPRRTETAELASEHFSIVPGSDALFLAALLNTLFEEGLTNPGRLKEFTTGLDEVASAVAPFTPEHAAEHCGIDAPTIRRIAREFAAADAAICYGRMGVSTQIFGGLCQWLIQIINIATGNLDRPGGSMFTLPAVDQVPRTGPGGFDRHRSRVRDLPEFDRELPAAAMAEEITTPGEGQIRVMFTGAGNPVLSTPNGRALDDALEQLEFMVSLDPYINETTRHADIILPPTSPLEHDHYDIAFHINAMRNTTRYNPPVFEPAEDKLHDWEIFTALGERVARALGEEPKERVAPHDMIDVGLQFGPYGKDSAFDLSLDKLKANPSGIDLGELQSMLPERLMTADRQIHCATPEALADIQRLADNFGEQRAEGLLLIGRRHVRSNNSWMHNYHRLVKGKPRDQLMVHPEDLSAHDLRDGDQALLQSRSGEVTVTLLASDEVMPGVVSLPHGFGHNRKGIRMTTASSHAGVSCNDVTDAAYLDELSGNAAINGVPVTLRAIA</sequence>
<keyword evidence="3" id="KW-0560">Oxidoreductase</keyword>
<evidence type="ECO:0000259" key="6">
    <source>
        <dbReference type="PROSITE" id="PS51669"/>
    </source>
</evidence>
<dbReference type="InterPro" id="IPR009010">
    <property type="entry name" value="Asp_de-COase-like_dom_sf"/>
</dbReference>